<dbReference type="PANTHER" id="PTHR45436:SF5">
    <property type="entry name" value="SENSOR HISTIDINE KINASE TRCS"/>
    <property type="match status" value="1"/>
</dbReference>
<evidence type="ECO:0000313" key="14">
    <source>
        <dbReference type="EMBL" id="NJC34619.1"/>
    </source>
</evidence>
<dbReference type="Gene3D" id="1.10.287.130">
    <property type="match status" value="1"/>
</dbReference>
<keyword evidence="15" id="KW-1185">Reference proteome</keyword>
<dbReference type="InterPro" id="IPR050428">
    <property type="entry name" value="TCS_sensor_his_kinase"/>
</dbReference>
<evidence type="ECO:0000256" key="11">
    <source>
        <dbReference type="SAM" id="Phobius"/>
    </source>
</evidence>
<keyword evidence="9" id="KW-0902">Two-component regulatory system</keyword>
<dbReference type="PANTHER" id="PTHR45436">
    <property type="entry name" value="SENSOR HISTIDINE KINASE YKOH"/>
    <property type="match status" value="1"/>
</dbReference>
<dbReference type="InterPro" id="IPR005467">
    <property type="entry name" value="His_kinase_dom"/>
</dbReference>
<protein>
    <recommendedName>
        <fullName evidence="3">histidine kinase</fullName>
        <ecNumber evidence="3">2.7.13.3</ecNumber>
    </recommendedName>
</protein>
<sequence length="514" mass="55913">MAVVDPAAERGRGWLRRWPDGVLAVTAFALLVSVLFQPVGQLSRSLCVLAAGVLVLGRIVWALFFRPPGARSTGSLARRMIGIAAVWITVLLIGGGIGLDRILTSAITQNFDDQLDYVLTAMIASAEIGADGEVVLNRALGDQRFLEPYSGLYYQISGDGFEAFPSRSLWDRQLAVGPPHPEPTLYVYDSRQFPDEHLRIAERDVTLPGSPIKWRFQLAQTREGLDQQILTLRRTIVRSFALLGIGLILLAAFQTLYGLWPLRRVQAALKKMRSGEASRIEAAMPNEVQPMVDELNGLLMHNEQQAAEARTHAGNLAHALKTPLTVLMNAATANDPDLGQTVVREARTMRRQVDHHLARARAVGRRGSTHSRADVWPSLAAVERAVATLYPDARIDMTGDKTLAVRVERQDLDELIGNLVENAAKYGGGSVFVTVGQADGMATLAVEDDGLGIPEAERERIFDRGVRLDSGKPGTGLGLAIVRDVVEIYGGTVTLEESEDLGGLLVCMRLPLAA</sequence>
<evidence type="ECO:0000256" key="8">
    <source>
        <dbReference type="ARBA" id="ARBA00022989"/>
    </source>
</evidence>
<dbReference type="EMBL" id="JAATJE010000002">
    <property type="protein sequence ID" value="NJC34619.1"/>
    <property type="molecule type" value="Genomic_DNA"/>
</dbReference>
<dbReference type="InterPro" id="IPR036890">
    <property type="entry name" value="HATPase_C_sf"/>
</dbReference>
<reference evidence="14 15" key="1">
    <citation type="submission" date="2020-03" db="EMBL/GenBank/DDBJ databases">
        <title>Genomic Encyclopedia of Type Strains, Phase IV (KMG-IV): sequencing the most valuable type-strain genomes for metagenomic binning, comparative biology and taxonomic classification.</title>
        <authorList>
            <person name="Goeker M."/>
        </authorList>
    </citation>
    <scope>NUCLEOTIDE SEQUENCE [LARGE SCALE GENOMIC DNA]</scope>
    <source>
        <strain evidence="14 15">DSM 27651</strain>
    </source>
</reference>
<accession>A0ABX0XML8</accession>
<evidence type="ECO:0000256" key="4">
    <source>
        <dbReference type="ARBA" id="ARBA00022553"/>
    </source>
</evidence>
<evidence type="ECO:0000256" key="2">
    <source>
        <dbReference type="ARBA" id="ARBA00004370"/>
    </source>
</evidence>
<evidence type="ECO:0000259" key="13">
    <source>
        <dbReference type="PROSITE" id="PS50885"/>
    </source>
</evidence>
<dbReference type="GO" id="GO:0016301">
    <property type="term" value="F:kinase activity"/>
    <property type="evidence" value="ECO:0007669"/>
    <property type="project" value="UniProtKB-KW"/>
</dbReference>
<evidence type="ECO:0000256" key="10">
    <source>
        <dbReference type="ARBA" id="ARBA00023136"/>
    </source>
</evidence>
<feature type="transmembrane region" description="Helical" evidence="11">
    <location>
        <begin position="240"/>
        <end position="260"/>
    </location>
</feature>
<dbReference type="PROSITE" id="PS50109">
    <property type="entry name" value="HIS_KIN"/>
    <property type="match status" value="1"/>
</dbReference>
<dbReference type="InterPro" id="IPR013727">
    <property type="entry name" value="2CSK_N"/>
</dbReference>
<keyword evidence="10 11" id="KW-0472">Membrane</keyword>
<dbReference type="Pfam" id="PF02518">
    <property type="entry name" value="HATPase_c"/>
    <property type="match status" value="1"/>
</dbReference>
<evidence type="ECO:0000259" key="12">
    <source>
        <dbReference type="PROSITE" id="PS50109"/>
    </source>
</evidence>
<dbReference type="InterPro" id="IPR003660">
    <property type="entry name" value="HAMP_dom"/>
</dbReference>
<comment type="caution">
    <text evidence="14">The sequence shown here is derived from an EMBL/GenBank/DDBJ whole genome shotgun (WGS) entry which is preliminary data.</text>
</comment>
<dbReference type="PROSITE" id="PS50885">
    <property type="entry name" value="HAMP"/>
    <property type="match status" value="1"/>
</dbReference>
<evidence type="ECO:0000256" key="9">
    <source>
        <dbReference type="ARBA" id="ARBA00023012"/>
    </source>
</evidence>
<evidence type="ECO:0000313" key="15">
    <source>
        <dbReference type="Proteomes" id="UP000734218"/>
    </source>
</evidence>
<keyword evidence="5" id="KW-0808">Transferase</keyword>
<dbReference type="PRINTS" id="PR00344">
    <property type="entry name" value="BCTRLSENSOR"/>
</dbReference>
<keyword evidence="8 11" id="KW-1133">Transmembrane helix</keyword>
<keyword evidence="6 11" id="KW-0812">Transmembrane</keyword>
<feature type="transmembrane region" description="Helical" evidence="11">
    <location>
        <begin position="21"/>
        <end position="39"/>
    </location>
</feature>
<evidence type="ECO:0000256" key="3">
    <source>
        <dbReference type="ARBA" id="ARBA00012438"/>
    </source>
</evidence>
<evidence type="ECO:0000256" key="6">
    <source>
        <dbReference type="ARBA" id="ARBA00022692"/>
    </source>
</evidence>
<dbReference type="SMART" id="SM00387">
    <property type="entry name" value="HATPase_c"/>
    <property type="match status" value="1"/>
</dbReference>
<evidence type="ECO:0000256" key="7">
    <source>
        <dbReference type="ARBA" id="ARBA00022777"/>
    </source>
</evidence>
<gene>
    <name evidence="14" type="ORF">GGR88_002133</name>
</gene>
<dbReference type="Proteomes" id="UP000734218">
    <property type="component" value="Unassembled WGS sequence"/>
</dbReference>
<dbReference type="InterPro" id="IPR003594">
    <property type="entry name" value="HATPase_dom"/>
</dbReference>
<organism evidence="14 15">
    <name type="scientific">Sphingomonas jejuensis</name>
    <dbReference type="NCBI Taxonomy" id="904715"/>
    <lineage>
        <taxon>Bacteria</taxon>
        <taxon>Pseudomonadati</taxon>
        <taxon>Pseudomonadota</taxon>
        <taxon>Alphaproteobacteria</taxon>
        <taxon>Sphingomonadales</taxon>
        <taxon>Sphingomonadaceae</taxon>
        <taxon>Sphingomonas</taxon>
    </lineage>
</organism>
<dbReference type="InterPro" id="IPR004358">
    <property type="entry name" value="Sig_transdc_His_kin-like_C"/>
</dbReference>
<keyword evidence="4" id="KW-0597">Phosphoprotein</keyword>
<feature type="domain" description="Histidine kinase" evidence="12">
    <location>
        <begin position="315"/>
        <end position="514"/>
    </location>
</feature>
<keyword evidence="7 14" id="KW-0418">Kinase</keyword>
<dbReference type="InterPro" id="IPR036097">
    <property type="entry name" value="HisK_dim/P_sf"/>
</dbReference>
<evidence type="ECO:0000256" key="5">
    <source>
        <dbReference type="ARBA" id="ARBA00022679"/>
    </source>
</evidence>
<evidence type="ECO:0000256" key="1">
    <source>
        <dbReference type="ARBA" id="ARBA00000085"/>
    </source>
</evidence>
<proteinExistence type="predicted"/>
<dbReference type="SUPFAM" id="SSF47384">
    <property type="entry name" value="Homodimeric domain of signal transducing histidine kinase"/>
    <property type="match status" value="1"/>
</dbReference>
<comment type="subcellular location">
    <subcellularLocation>
        <location evidence="2">Membrane</location>
    </subcellularLocation>
</comment>
<dbReference type="Gene3D" id="3.30.565.10">
    <property type="entry name" value="Histidine kinase-like ATPase, C-terminal domain"/>
    <property type="match status" value="1"/>
</dbReference>
<name>A0ABX0XML8_9SPHN</name>
<feature type="transmembrane region" description="Helical" evidence="11">
    <location>
        <begin position="76"/>
        <end position="99"/>
    </location>
</feature>
<feature type="domain" description="HAMP" evidence="13">
    <location>
        <begin position="256"/>
        <end position="307"/>
    </location>
</feature>
<dbReference type="EC" id="2.7.13.3" evidence="3"/>
<dbReference type="SUPFAM" id="SSF55874">
    <property type="entry name" value="ATPase domain of HSP90 chaperone/DNA topoisomerase II/histidine kinase"/>
    <property type="match status" value="1"/>
</dbReference>
<dbReference type="Pfam" id="PF08521">
    <property type="entry name" value="2CSK_N"/>
    <property type="match status" value="1"/>
</dbReference>
<feature type="transmembrane region" description="Helical" evidence="11">
    <location>
        <begin position="46"/>
        <end position="64"/>
    </location>
</feature>
<comment type="catalytic activity">
    <reaction evidence="1">
        <text>ATP + protein L-histidine = ADP + protein N-phospho-L-histidine.</text>
        <dbReference type="EC" id="2.7.13.3"/>
    </reaction>
</comment>